<feature type="transmembrane region" description="Helical" evidence="1">
    <location>
        <begin position="12"/>
        <end position="33"/>
    </location>
</feature>
<dbReference type="GeneID" id="113742112"/>
<sequence length="115" mass="12999">MTHLFQIVIWEIGFLRVFACAAHCLSCFCFVAFFLSSQVLSPFLPLSLFFTSSLSSLIEYQITVQDKIEVTRWSSSYKLKGSHGSGFIFLLRQSKVCPRIGNLYQMLGSGLKQSD</sequence>
<organism evidence="2 3">
    <name type="scientific">Coffea arabica</name>
    <name type="common">Arabian coffee</name>
    <dbReference type="NCBI Taxonomy" id="13443"/>
    <lineage>
        <taxon>Eukaryota</taxon>
        <taxon>Viridiplantae</taxon>
        <taxon>Streptophyta</taxon>
        <taxon>Embryophyta</taxon>
        <taxon>Tracheophyta</taxon>
        <taxon>Spermatophyta</taxon>
        <taxon>Magnoliopsida</taxon>
        <taxon>eudicotyledons</taxon>
        <taxon>Gunneridae</taxon>
        <taxon>Pentapetalae</taxon>
        <taxon>asterids</taxon>
        <taxon>lamiids</taxon>
        <taxon>Gentianales</taxon>
        <taxon>Rubiaceae</taxon>
        <taxon>Ixoroideae</taxon>
        <taxon>Gardenieae complex</taxon>
        <taxon>Bertiereae - Coffeeae clade</taxon>
        <taxon>Coffeeae</taxon>
        <taxon>Coffea</taxon>
    </lineage>
</organism>
<proteinExistence type="predicted"/>
<keyword evidence="1" id="KW-0812">Transmembrane</keyword>
<gene>
    <name evidence="3" type="primary">LOC113742112</name>
</gene>
<evidence type="ECO:0000256" key="1">
    <source>
        <dbReference type="SAM" id="Phobius"/>
    </source>
</evidence>
<keyword evidence="1" id="KW-0472">Membrane</keyword>
<dbReference type="Proteomes" id="UP001652660">
    <property type="component" value="Chromosome 4e"/>
</dbReference>
<accession>A0ABM4U5R2</accession>
<reference evidence="3" key="1">
    <citation type="submission" date="2025-08" db="UniProtKB">
        <authorList>
            <consortium name="RefSeq"/>
        </authorList>
    </citation>
    <scope>IDENTIFICATION</scope>
    <source>
        <tissue evidence="3">Leaves</tissue>
    </source>
</reference>
<protein>
    <submittedName>
        <fullName evidence="3">Uncharacterized protein</fullName>
    </submittedName>
</protein>
<evidence type="ECO:0000313" key="3">
    <source>
        <dbReference type="RefSeq" id="XP_071902626.1"/>
    </source>
</evidence>
<keyword evidence="2" id="KW-1185">Reference proteome</keyword>
<dbReference type="RefSeq" id="XP_071902626.1">
    <property type="nucleotide sequence ID" value="XM_072046525.1"/>
</dbReference>
<evidence type="ECO:0000313" key="2">
    <source>
        <dbReference type="Proteomes" id="UP001652660"/>
    </source>
</evidence>
<keyword evidence="1" id="KW-1133">Transmembrane helix</keyword>
<name>A0ABM4U5R2_COFAR</name>
<feature type="transmembrane region" description="Helical" evidence="1">
    <location>
        <begin position="39"/>
        <end position="58"/>
    </location>
</feature>